<dbReference type="Gene3D" id="3.30.40.10">
    <property type="entry name" value="Zinc/RING finger domain, C3HC4 (zinc finger)"/>
    <property type="match status" value="1"/>
</dbReference>
<keyword evidence="5" id="KW-0391">Immunity</keyword>
<dbReference type="InterPro" id="IPR000315">
    <property type="entry name" value="Znf_B-box"/>
</dbReference>
<evidence type="ECO:0000259" key="10">
    <source>
        <dbReference type="PROSITE" id="PS50188"/>
    </source>
</evidence>
<evidence type="ECO:0000313" key="12">
    <source>
        <dbReference type="Proteomes" id="UP000314986"/>
    </source>
</evidence>
<evidence type="ECO:0000259" key="9">
    <source>
        <dbReference type="PROSITE" id="PS50119"/>
    </source>
</evidence>
<evidence type="ECO:0000256" key="3">
    <source>
        <dbReference type="ARBA" id="ARBA00022771"/>
    </source>
</evidence>
<dbReference type="SMART" id="SM00336">
    <property type="entry name" value="BBOX"/>
    <property type="match status" value="2"/>
</dbReference>
<dbReference type="SMART" id="SM00449">
    <property type="entry name" value="SPRY"/>
    <property type="match status" value="1"/>
</dbReference>
<evidence type="ECO:0000256" key="1">
    <source>
        <dbReference type="ARBA" id="ARBA00022588"/>
    </source>
</evidence>
<dbReference type="InterPro" id="IPR043136">
    <property type="entry name" value="B30.2/SPRY_sf"/>
</dbReference>
<dbReference type="Gene3D" id="4.10.830.40">
    <property type="match status" value="1"/>
</dbReference>
<organism evidence="11 12">
    <name type="scientific">Callorhinchus milii</name>
    <name type="common">Ghost shark</name>
    <dbReference type="NCBI Taxonomy" id="7868"/>
    <lineage>
        <taxon>Eukaryota</taxon>
        <taxon>Metazoa</taxon>
        <taxon>Chordata</taxon>
        <taxon>Craniata</taxon>
        <taxon>Vertebrata</taxon>
        <taxon>Chondrichthyes</taxon>
        <taxon>Holocephali</taxon>
        <taxon>Chimaeriformes</taxon>
        <taxon>Callorhinchidae</taxon>
        <taxon>Callorhinchus</taxon>
    </lineage>
</organism>
<dbReference type="InterPro" id="IPR003879">
    <property type="entry name" value="Butyrophylin_SPRY"/>
</dbReference>
<dbReference type="PANTHER" id="PTHR25465">
    <property type="entry name" value="B-BOX DOMAIN CONTAINING"/>
    <property type="match status" value="1"/>
</dbReference>
<dbReference type="SUPFAM" id="SSF57850">
    <property type="entry name" value="RING/U-box"/>
    <property type="match status" value="1"/>
</dbReference>
<feature type="domain" description="B30.2/SPRY" evidence="10">
    <location>
        <begin position="373"/>
        <end position="569"/>
    </location>
</feature>
<reference evidence="12" key="2">
    <citation type="journal article" date="2007" name="PLoS Biol.">
        <title>Survey sequencing and comparative analysis of the elephant shark (Callorhinchus milii) genome.</title>
        <authorList>
            <person name="Venkatesh B."/>
            <person name="Kirkness E.F."/>
            <person name="Loh Y.H."/>
            <person name="Halpern A.L."/>
            <person name="Lee A.P."/>
            <person name="Johnson J."/>
            <person name="Dandona N."/>
            <person name="Viswanathan L.D."/>
            <person name="Tay A."/>
            <person name="Venter J.C."/>
            <person name="Strausberg R.L."/>
            <person name="Brenner S."/>
        </authorList>
    </citation>
    <scope>NUCLEOTIDE SEQUENCE [LARGE SCALE GENOMIC DNA]</scope>
</reference>
<dbReference type="Gene3D" id="2.60.120.920">
    <property type="match status" value="1"/>
</dbReference>
<dbReference type="Pfam" id="PF00643">
    <property type="entry name" value="zf-B_box"/>
    <property type="match status" value="1"/>
</dbReference>
<dbReference type="Pfam" id="PF00622">
    <property type="entry name" value="SPRY"/>
    <property type="match status" value="1"/>
</dbReference>
<keyword evidence="4" id="KW-0862">Zinc</keyword>
<evidence type="ECO:0000256" key="7">
    <source>
        <dbReference type="SAM" id="Coils"/>
    </source>
</evidence>
<dbReference type="Pfam" id="PF15227">
    <property type="entry name" value="zf-C3HC4_4"/>
    <property type="match status" value="1"/>
</dbReference>
<dbReference type="InterPro" id="IPR001870">
    <property type="entry name" value="B30.2/SPRY"/>
</dbReference>
<dbReference type="AlphaFoldDB" id="A0A4W3JNZ7"/>
<dbReference type="PROSITE" id="PS50119">
    <property type="entry name" value="ZF_BBOX"/>
    <property type="match status" value="1"/>
</dbReference>
<sequence>MATAASQEWLEDELTCPICLQVYADPVILSCKHSFCQSCIEETWKEPVSGSYCCPECRAEGKERPVLEKNFKLANIAQKYLALESGQNAVLCNYCIRKQLPAIKTCMKCEASMCPIHLKLHTQNGAFRNHPLVDTASDLSVWKCPEHEKLLDIYCKDDQLCVCTLCTLIGKHKNHNCGSISEGEKELRVKVKEKYDALRKHIEREELDVFRCLDKEQNRVMVAIDAQIQELQTKMKSLEKCLTDLTELHLKREKLAFIQVNTTTCIYLHSVPHTGSVPECLTLVAHHAEPGVGTVEEEAILSLAASLSPSLPFSLSVAPLSSPLPLAVLVHSNVYETSSLGRWQKQKMSTQIDFCLETISRDAVYSLGKRVLGELDGPWDFFCLVNSYDGQAISPDPDTAHFKLVLSDSNRTVSLSQKKQPLPRNLERFDCCQQVICSEGIKCGRSYWEVEIVGDGGVWKVGVCYRSISRKGKSADCLLGRNNTSWCLYSLLGSVLALHDDSDTKLPVVNVSRVGVFVDFEAGIISFYSVSGRKLCLLHTFREQMFTEPLYPALQVGDFSTILSLCALK</sequence>
<protein>
    <submittedName>
        <fullName evidence="11">Uncharacterized protein</fullName>
    </submittedName>
</protein>
<dbReference type="GO" id="GO:0005737">
    <property type="term" value="C:cytoplasm"/>
    <property type="evidence" value="ECO:0007669"/>
    <property type="project" value="UniProtKB-ARBA"/>
</dbReference>
<dbReference type="SMART" id="SM00184">
    <property type="entry name" value="RING"/>
    <property type="match status" value="1"/>
</dbReference>
<evidence type="ECO:0000256" key="5">
    <source>
        <dbReference type="ARBA" id="ARBA00022859"/>
    </source>
</evidence>
<keyword evidence="1" id="KW-0399">Innate immunity</keyword>
<name>A0A4W3JNZ7_CALMI</name>
<dbReference type="GO" id="GO:0008270">
    <property type="term" value="F:zinc ion binding"/>
    <property type="evidence" value="ECO:0007669"/>
    <property type="project" value="UniProtKB-KW"/>
</dbReference>
<dbReference type="Ensembl" id="ENSCMIT00000045906.1">
    <property type="protein sequence ID" value="ENSCMIP00000045259.1"/>
    <property type="gene ID" value="ENSCMIG00000018660.1"/>
</dbReference>
<evidence type="ECO:0000256" key="2">
    <source>
        <dbReference type="ARBA" id="ARBA00022723"/>
    </source>
</evidence>
<dbReference type="InterPro" id="IPR003877">
    <property type="entry name" value="SPRY_dom"/>
</dbReference>
<keyword evidence="7" id="KW-0175">Coiled coil</keyword>
<dbReference type="InterPro" id="IPR051051">
    <property type="entry name" value="E3_ubiq-ligase_TRIM/RNF"/>
</dbReference>
<dbReference type="GeneTree" id="ENSGT01030000234583"/>
<feature type="domain" description="RING-type" evidence="8">
    <location>
        <begin position="16"/>
        <end position="58"/>
    </location>
</feature>
<dbReference type="PROSITE" id="PS50089">
    <property type="entry name" value="ZF_RING_2"/>
    <property type="match status" value="1"/>
</dbReference>
<dbReference type="PANTHER" id="PTHR25465:SF31">
    <property type="entry name" value="RING-TYPE DOMAIN-CONTAINING PROTEIN"/>
    <property type="match status" value="1"/>
</dbReference>
<reference evidence="11" key="5">
    <citation type="submission" date="2025-09" db="UniProtKB">
        <authorList>
            <consortium name="Ensembl"/>
        </authorList>
    </citation>
    <scope>IDENTIFICATION</scope>
</reference>
<evidence type="ECO:0000313" key="11">
    <source>
        <dbReference type="Ensembl" id="ENSCMIP00000045259.1"/>
    </source>
</evidence>
<dbReference type="PROSITE" id="PS50188">
    <property type="entry name" value="B302_SPRY"/>
    <property type="match status" value="1"/>
</dbReference>
<evidence type="ECO:0000256" key="4">
    <source>
        <dbReference type="ARBA" id="ARBA00022833"/>
    </source>
</evidence>
<dbReference type="PRINTS" id="PR01407">
    <property type="entry name" value="BUTYPHLNCDUF"/>
</dbReference>
<dbReference type="SMART" id="SM00589">
    <property type="entry name" value="PRY"/>
    <property type="match status" value="1"/>
</dbReference>
<dbReference type="InterPro" id="IPR001841">
    <property type="entry name" value="Znf_RING"/>
</dbReference>
<dbReference type="InParanoid" id="A0A4W3JNZ7"/>
<reference evidence="12" key="1">
    <citation type="journal article" date="2006" name="Science">
        <title>Ancient noncoding elements conserved in the human genome.</title>
        <authorList>
            <person name="Venkatesh B."/>
            <person name="Kirkness E.F."/>
            <person name="Loh Y.H."/>
            <person name="Halpern A.L."/>
            <person name="Lee A.P."/>
            <person name="Johnson J."/>
            <person name="Dandona N."/>
            <person name="Viswanathan L.D."/>
            <person name="Tay A."/>
            <person name="Venter J.C."/>
            <person name="Strausberg R.L."/>
            <person name="Brenner S."/>
        </authorList>
    </citation>
    <scope>NUCLEOTIDE SEQUENCE [LARGE SCALE GENOMIC DNA]</scope>
</reference>
<keyword evidence="12" id="KW-1185">Reference proteome</keyword>
<evidence type="ECO:0000256" key="6">
    <source>
        <dbReference type="PROSITE-ProRule" id="PRU00024"/>
    </source>
</evidence>
<dbReference type="PROSITE" id="PS00518">
    <property type="entry name" value="ZF_RING_1"/>
    <property type="match status" value="1"/>
</dbReference>
<dbReference type="Proteomes" id="UP000314986">
    <property type="component" value="Unassembled WGS sequence"/>
</dbReference>
<reference evidence="12" key="3">
    <citation type="journal article" date="2014" name="Nature">
        <title>Elephant shark genome provides unique insights into gnathostome evolution.</title>
        <authorList>
            <consortium name="International Elephant Shark Genome Sequencing Consortium"/>
            <person name="Venkatesh B."/>
            <person name="Lee A.P."/>
            <person name="Ravi V."/>
            <person name="Maurya A.K."/>
            <person name="Lian M.M."/>
            <person name="Swann J.B."/>
            <person name="Ohta Y."/>
            <person name="Flajnik M.F."/>
            <person name="Sutoh Y."/>
            <person name="Kasahara M."/>
            <person name="Hoon S."/>
            <person name="Gangu V."/>
            <person name="Roy S.W."/>
            <person name="Irimia M."/>
            <person name="Korzh V."/>
            <person name="Kondrychyn I."/>
            <person name="Lim Z.W."/>
            <person name="Tay B.H."/>
            <person name="Tohari S."/>
            <person name="Kong K.W."/>
            <person name="Ho S."/>
            <person name="Lorente-Galdos B."/>
            <person name="Quilez J."/>
            <person name="Marques-Bonet T."/>
            <person name="Raney B.J."/>
            <person name="Ingham P.W."/>
            <person name="Tay A."/>
            <person name="Hillier L.W."/>
            <person name="Minx P."/>
            <person name="Boehm T."/>
            <person name="Wilson R.K."/>
            <person name="Brenner S."/>
            <person name="Warren W.C."/>
        </authorList>
    </citation>
    <scope>NUCLEOTIDE SEQUENCE [LARGE SCALE GENOMIC DNA]</scope>
</reference>
<dbReference type="CDD" id="cd19769">
    <property type="entry name" value="Bbox2_TRIM16-like"/>
    <property type="match status" value="1"/>
</dbReference>
<keyword evidence="2" id="KW-0479">Metal-binding</keyword>
<reference evidence="11" key="4">
    <citation type="submission" date="2025-08" db="UniProtKB">
        <authorList>
            <consortium name="Ensembl"/>
        </authorList>
    </citation>
    <scope>IDENTIFICATION</scope>
</reference>
<dbReference type="InterPro" id="IPR017907">
    <property type="entry name" value="Znf_RING_CS"/>
</dbReference>
<accession>A0A4W3JNZ7</accession>
<dbReference type="SUPFAM" id="SSF49899">
    <property type="entry name" value="Concanavalin A-like lectins/glucanases"/>
    <property type="match status" value="1"/>
</dbReference>
<dbReference type="InterPro" id="IPR013320">
    <property type="entry name" value="ConA-like_dom_sf"/>
</dbReference>
<proteinExistence type="predicted"/>
<dbReference type="InterPro" id="IPR013083">
    <property type="entry name" value="Znf_RING/FYVE/PHD"/>
</dbReference>
<dbReference type="InterPro" id="IPR006574">
    <property type="entry name" value="PRY"/>
</dbReference>
<feature type="domain" description="B box-type" evidence="9">
    <location>
        <begin position="144"/>
        <end position="180"/>
    </location>
</feature>
<feature type="coiled-coil region" evidence="7">
    <location>
        <begin position="188"/>
        <end position="248"/>
    </location>
</feature>
<dbReference type="Gene3D" id="3.30.160.60">
    <property type="entry name" value="Classic Zinc Finger"/>
    <property type="match status" value="1"/>
</dbReference>
<dbReference type="GO" id="GO:0045087">
    <property type="term" value="P:innate immune response"/>
    <property type="evidence" value="ECO:0007669"/>
    <property type="project" value="UniProtKB-KW"/>
</dbReference>
<dbReference type="Pfam" id="PF13765">
    <property type="entry name" value="PRY"/>
    <property type="match status" value="1"/>
</dbReference>
<evidence type="ECO:0000259" key="8">
    <source>
        <dbReference type="PROSITE" id="PS50089"/>
    </source>
</evidence>
<dbReference type="SUPFAM" id="SSF57845">
    <property type="entry name" value="B-box zinc-binding domain"/>
    <property type="match status" value="1"/>
</dbReference>
<keyword evidence="3 6" id="KW-0863">Zinc-finger</keyword>